<dbReference type="EMBL" id="BKCJ011237554">
    <property type="protein sequence ID" value="GFD08307.1"/>
    <property type="molecule type" value="Genomic_DNA"/>
</dbReference>
<protein>
    <submittedName>
        <fullName evidence="1">Uncharacterized protein</fullName>
    </submittedName>
</protein>
<reference evidence="1" key="1">
    <citation type="journal article" date="2019" name="Sci. Rep.">
        <title>Draft genome of Tanacetum cinerariifolium, the natural source of mosquito coil.</title>
        <authorList>
            <person name="Yamashiro T."/>
            <person name="Shiraishi A."/>
            <person name="Satake H."/>
            <person name="Nakayama K."/>
        </authorList>
    </citation>
    <scope>NUCLEOTIDE SEQUENCE</scope>
</reference>
<sequence>MLLLDVQHKLFYLDMSDIIDFIVALRMFTRSLILKRRVEDLQLGVESYQKKLNITKPQKTFPKIEFKEPYTSSYDPPGIVYDDLNKQNCEKGKSSEIWNDWLVQGNSRWTTNL</sequence>
<accession>A0A699TDW4</accession>
<proteinExistence type="predicted"/>
<gene>
    <name evidence="1" type="ORF">Tci_880276</name>
</gene>
<comment type="caution">
    <text evidence="1">The sequence shown here is derived from an EMBL/GenBank/DDBJ whole genome shotgun (WGS) entry which is preliminary data.</text>
</comment>
<name>A0A699TDW4_TANCI</name>
<evidence type="ECO:0000313" key="1">
    <source>
        <dbReference type="EMBL" id="GFD08307.1"/>
    </source>
</evidence>
<organism evidence="1">
    <name type="scientific">Tanacetum cinerariifolium</name>
    <name type="common">Dalmatian daisy</name>
    <name type="synonym">Chrysanthemum cinerariifolium</name>
    <dbReference type="NCBI Taxonomy" id="118510"/>
    <lineage>
        <taxon>Eukaryota</taxon>
        <taxon>Viridiplantae</taxon>
        <taxon>Streptophyta</taxon>
        <taxon>Embryophyta</taxon>
        <taxon>Tracheophyta</taxon>
        <taxon>Spermatophyta</taxon>
        <taxon>Magnoliopsida</taxon>
        <taxon>eudicotyledons</taxon>
        <taxon>Gunneridae</taxon>
        <taxon>Pentapetalae</taxon>
        <taxon>asterids</taxon>
        <taxon>campanulids</taxon>
        <taxon>Asterales</taxon>
        <taxon>Asteraceae</taxon>
        <taxon>Asteroideae</taxon>
        <taxon>Anthemideae</taxon>
        <taxon>Anthemidinae</taxon>
        <taxon>Tanacetum</taxon>
    </lineage>
</organism>
<dbReference type="AlphaFoldDB" id="A0A699TDW4"/>